<comment type="caution">
    <text evidence="2">The sequence shown here is derived from an EMBL/GenBank/DDBJ whole genome shotgun (WGS) entry which is preliminary data.</text>
</comment>
<dbReference type="PANTHER" id="PTHR43319">
    <property type="entry name" value="BETA-LACTAMASE-RELATED"/>
    <property type="match status" value="1"/>
</dbReference>
<dbReference type="EMBL" id="JAAXOP010000002">
    <property type="protein sequence ID" value="NKY49504.1"/>
    <property type="molecule type" value="Genomic_DNA"/>
</dbReference>
<dbReference type="PANTHER" id="PTHR43319:SF3">
    <property type="entry name" value="BETA-LACTAMASE-RELATED DOMAIN-CONTAINING PROTEIN"/>
    <property type="match status" value="1"/>
</dbReference>
<keyword evidence="3" id="KW-1185">Reference proteome</keyword>
<dbReference type="InterPro" id="IPR052907">
    <property type="entry name" value="Beta-lactamase/esterase"/>
</dbReference>
<accession>A0A846XUT7</accession>
<dbReference type="InterPro" id="IPR001466">
    <property type="entry name" value="Beta-lactam-related"/>
</dbReference>
<name>A0A846XUT7_9NOCA</name>
<dbReference type="RefSeq" id="WP_067868093.1">
    <property type="nucleotide sequence ID" value="NZ_JAAXOP010000002.1"/>
</dbReference>
<reference evidence="2 3" key="1">
    <citation type="submission" date="2020-04" db="EMBL/GenBank/DDBJ databases">
        <title>MicrobeNet Type strains.</title>
        <authorList>
            <person name="Nicholson A.C."/>
        </authorList>
    </citation>
    <scope>NUCLEOTIDE SEQUENCE [LARGE SCALE GENOMIC DNA]</scope>
    <source>
        <strain evidence="2 3">JCM 12354</strain>
    </source>
</reference>
<protein>
    <submittedName>
        <fullName evidence="2">Beta-lactamase family protein</fullName>
    </submittedName>
</protein>
<dbReference type="Pfam" id="PF00144">
    <property type="entry name" value="Beta-lactamase"/>
    <property type="match status" value="1"/>
</dbReference>
<evidence type="ECO:0000313" key="2">
    <source>
        <dbReference type="EMBL" id="NKY49504.1"/>
    </source>
</evidence>
<feature type="domain" description="Beta-lactamase-related" evidence="1">
    <location>
        <begin position="22"/>
        <end position="392"/>
    </location>
</feature>
<dbReference type="SUPFAM" id="SSF56601">
    <property type="entry name" value="beta-lactamase/transpeptidase-like"/>
    <property type="match status" value="1"/>
</dbReference>
<organism evidence="2 3">
    <name type="scientific">Nocardia vermiculata</name>
    <dbReference type="NCBI Taxonomy" id="257274"/>
    <lineage>
        <taxon>Bacteria</taxon>
        <taxon>Bacillati</taxon>
        <taxon>Actinomycetota</taxon>
        <taxon>Actinomycetes</taxon>
        <taxon>Mycobacteriales</taxon>
        <taxon>Nocardiaceae</taxon>
        <taxon>Nocardia</taxon>
    </lineage>
</organism>
<gene>
    <name evidence="2" type="ORF">HGA08_04655</name>
</gene>
<dbReference type="Proteomes" id="UP000565711">
    <property type="component" value="Unassembled WGS sequence"/>
</dbReference>
<dbReference type="AlphaFoldDB" id="A0A846XUT7"/>
<dbReference type="Gene3D" id="3.40.710.10">
    <property type="entry name" value="DD-peptidase/beta-lactamase superfamily"/>
    <property type="match status" value="1"/>
</dbReference>
<sequence>MGEGAEIHGEVAAGFEPVADAFRRNFAHGGEVGAAVAVYDGDRPVVDLWGGVRDRARGLAWERDTMVPVFSSTKGMTAFLIARAVSRGDLDYQAPVARYWPEFAAHGKGAITVRQLLDHRAGLPVLDRVVRLSDMSEPDRLAEILAAQKPLWSPGTRQGYHPITAGLYLGELVRRVDPHARSLGRVFAEEFAAPLGLDFFIGLPEDEPLDRIATLSATSGLDILRYERDIPLRIGIQMVLRRGLTYRALSSPRTGAPERATRREFLGVENPAAGGVGTARSLARVYGAAAGRTGELPITPGVLDRLATADTVDDVPADDLVLLTRSRYHLGFRKPCGDFRFGSDKRAYGTTGYGGSFGFADPGTGLGFGYVTNRLGTAVLDDARTRVVREALLRCV</sequence>
<proteinExistence type="predicted"/>
<dbReference type="InterPro" id="IPR012338">
    <property type="entry name" value="Beta-lactam/transpept-like"/>
</dbReference>
<evidence type="ECO:0000313" key="3">
    <source>
        <dbReference type="Proteomes" id="UP000565711"/>
    </source>
</evidence>
<evidence type="ECO:0000259" key="1">
    <source>
        <dbReference type="Pfam" id="PF00144"/>
    </source>
</evidence>